<dbReference type="SUPFAM" id="SSF51735">
    <property type="entry name" value="NAD(P)-binding Rossmann-fold domains"/>
    <property type="match status" value="1"/>
</dbReference>
<dbReference type="Pfam" id="PF01370">
    <property type="entry name" value="Epimerase"/>
    <property type="match status" value="1"/>
</dbReference>
<evidence type="ECO:0000313" key="3">
    <source>
        <dbReference type="EMBL" id="OYD80340.1"/>
    </source>
</evidence>
<dbReference type="PANTHER" id="PTHR48079:SF6">
    <property type="entry name" value="NAD(P)-BINDING DOMAIN-CONTAINING PROTEIN-RELATED"/>
    <property type="match status" value="1"/>
</dbReference>
<reference evidence="3 4" key="1">
    <citation type="submission" date="2017-07" db="EMBL/GenBank/DDBJ databases">
        <title>Whole genome sequence of Azospirillum brasilense 2A1, a potential biofertilizer strain.</title>
        <authorList>
            <person name="Fontana C.A."/>
            <person name="Toffoli L.M."/>
            <person name="Salazar S.M."/>
            <person name="Puglisi E."/>
            <person name="Pedraza R."/>
            <person name="Bassi D."/>
            <person name="Cocconcelli P.S."/>
        </authorList>
    </citation>
    <scope>NUCLEOTIDE SEQUENCE [LARGE SCALE GENOMIC DNA]</scope>
    <source>
        <strain evidence="3 4">2A1</strain>
    </source>
</reference>
<accession>A0A235H3E2</accession>
<dbReference type="GO" id="GO:0004029">
    <property type="term" value="F:aldehyde dehydrogenase (NAD+) activity"/>
    <property type="evidence" value="ECO:0007669"/>
    <property type="project" value="TreeGrafter"/>
</dbReference>
<proteinExistence type="predicted"/>
<evidence type="ECO:0000259" key="2">
    <source>
        <dbReference type="Pfam" id="PF01370"/>
    </source>
</evidence>
<comment type="caution">
    <text evidence="3">The sequence shown here is derived from an EMBL/GenBank/DDBJ whole genome shotgun (WGS) entry which is preliminary data.</text>
</comment>
<feature type="region of interest" description="Disordered" evidence="1">
    <location>
        <begin position="127"/>
        <end position="146"/>
    </location>
</feature>
<evidence type="ECO:0000313" key="4">
    <source>
        <dbReference type="Proteomes" id="UP000215367"/>
    </source>
</evidence>
<dbReference type="Proteomes" id="UP000215367">
    <property type="component" value="Unassembled WGS sequence"/>
</dbReference>
<dbReference type="InterPro" id="IPR051783">
    <property type="entry name" value="NAD(P)-dependent_oxidoreduct"/>
</dbReference>
<organism evidence="3 4">
    <name type="scientific">Azospirillum brasilense</name>
    <dbReference type="NCBI Taxonomy" id="192"/>
    <lineage>
        <taxon>Bacteria</taxon>
        <taxon>Pseudomonadati</taxon>
        <taxon>Pseudomonadota</taxon>
        <taxon>Alphaproteobacteria</taxon>
        <taxon>Rhodospirillales</taxon>
        <taxon>Azospirillaceae</taxon>
        <taxon>Azospirillum</taxon>
    </lineage>
</organism>
<dbReference type="AlphaFoldDB" id="A0A235H3E2"/>
<evidence type="ECO:0000256" key="1">
    <source>
        <dbReference type="SAM" id="MobiDB-lite"/>
    </source>
</evidence>
<dbReference type="Gene3D" id="3.40.50.720">
    <property type="entry name" value="NAD(P)-binding Rossmann-like Domain"/>
    <property type="match status" value="1"/>
</dbReference>
<dbReference type="InterPro" id="IPR036291">
    <property type="entry name" value="NAD(P)-bd_dom_sf"/>
</dbReference>
<feature type="domain" description="NAD-dependent epimerase/dehydratase" evidence="2">
    <location>
        <begin position="3"/>
        <end position="227"/>
    </location>
</feature>
<sequence>MRVLVTGATGFVARTVIPLLVARGHSVRAVVRQKGDGRPDVAVPQAAETVTIGDIGPATAWGNALQGMDAVVHLAARVHVMRDRESDPLAAFRRVNTAGTRVLAEAAAAAGVKRMVYLSSVKALADESRPDELSEETEPDPHSPYGISKLEAERALAEISTRTGLEVVVIRPPLVYGPGVGGNFLRLMQAVDRGIPLPLGALENRRSLIFVGNLADAIQECLIHPQAAGGRFLVHDGRPMSTAELVRAIAEALGKPARLLPVPPSLLALAARLARREAMLDRVAGSLVIDDGAIRRALNWRPPCYPAYGLRLTAEWFKAVRG</sequence>
<gene>
    <name evidence="3" type="ORF">CHT98_31785</name>
</gene>
<dbReference type="EMBL" id="NOWT01000060">
    <property type="protein sequence ID" value="OYD80340.1"/>
    <property type="molecule type" value="Genomic_DNA"/>
</dbReference>
<name>A0A235H3E2_AZOBR</name>
<dbReference type="GO" id="GO:0005737">
    <property type="term" value="C:cytoplasm"/>
    <property type="evidence" value="ECO:0007669"/>
    <property type="project" value="TreeGrafter"/>
</dbReference>
<dbReference type="PANTHER" id="PTHR48079">
    <property type="entry name" value="PROTEIN YEEZ"/>
    <property type="match status" value="1"/>
</dbReference>
<dbReference type="InterPro" id="IPR001509">
    <property type="entry name" value="Epimerase_deHydtase"/>
</dbReference>
<dbReference type="RefSeq" id="WP_094307340.1">
    <property type="nucleotide sequence ID" value="NZ_NOWT01000060.1"/>
</dbReference>
<protein>
    <submittedName>
        <fullName evidence="3">NAD-dependent dehydratase</fullName>
    </submittedName>
</protein>